<evidence type="ECO:0000313" key="1">
    <source>
        <dbReference type="EMBL" id="EEQ33963.1"/>
    </source>
</evidence>
<protein>
    <submittedName>
        <fullName evidence="1">YqcI</fullName>
    </submittedName>
</protein>
<dbReference type="AlphaFoldDB" id="C5FVM9"/>
<dbReference type="Pfam" id="PF08892">
    <property type="entry name" value="YqcI_YcgG"/>
    <property type="match status" value="1"/>
</dbReference>
<dbReference type="RefSeq" id="XP_002844818.1">
    <property type="nucleotide sequence ID" value="XM_002844772.1"/>
</dbReference>
<accession>C5FVM9</accession>
<dbReference type="HOGENOM" id="CLU_067506_0_0_1"/>
<name>C5FVM9_ARTOC</name>
<reference evidence="2" key="1">
    <citation type="journal article" date="2012" name="MBio">
        <title>Comparative genome analysis of Trichophyton rubrum and related dermatophytes reveals candidate genes involved in infection.</title>
        <authorList>
            <person name="Martinez D.A."/>
            <person name="Oliver B.G."/>
            <person name="Graeser Y."/>
            <person name="Goldberg J.M."/>
            <person name="Li W."/>
            <person name="Martinez-Rossi N.M."/>
            <person name="Monod M."/>
            <person name="Shelest E."/>
            <person name="Barton R.C."/>
            <person name="Birch E."/>
            <person name="Brakhage A.A."/>
            <person name="Chen Z."/>
            <person name="Gurr S.J."/>
            <person name="Heiman D."/>
            <person name="Heitman J."/>
            <person name="Kosti I."/>
            <person name="Rossi A."/>
            <person name="Saif S."/>
            <person name="Samalova M."/>
            <person name="Saunders C.W."/>
            <person name="Shea T."/>
            <person name="Summerbell R.C."/>
            <person name="Xu J."/>
            <person name="Young S."/>
            <person name="Zeng Q."/>
            <person name="Birren B.W."/>
            <person name="Cuomo C.A."/>
            <person name="White T.C."/>
        </authorList>
    </citation>
    <scope>NUCLEOTIDE SEQUENCE [LARGE SCALE GENOMIC DNA]</scope>
    <source>
        <strain evidence="2">ATCC MYA-4605 / CBS 113480</strain>
    </source>
</reference>
<dbReference type="VEuPathDB" id="FungiDB:MCYG_06782"/>
<dbReference type="OMA" id="GVCPHAD"/>
<keyword evidence="2" id="KW-1185">Reference proteome</keyword>
<gene>
    <name evidence="1" type="ORF">MCYG_06782</name>
</gene>
<dbReference type="OrthoDB" id="3630793at2759"/>
<dbReference type="GeneID" id="9222208"/>
<dbReference type="PANTHER" id="PTHR40045">
    <property type="entry name" value="YCGG FAMILY PROTEIN"/>
    <property type="match status" value="1"/>
</dbReference>
<proteinExistence type="predicted"/>
<dbReference type="eggNOG" id="ENOG502REQ0">
    <property type="taxonomic scope" value="Eukaryota"/>
</dbReference>
<evidence type="ECO:0000313" key="2">
    <source>
        <dbReference type="Proteomes" id="UP000002035"/>
    </source>
</evidence>
<organism evidence="1 2">
    <name type="scientific">Arthroderma otae (strain ATCC MYA-4605 / CBS 113480)</name>
    <name type="common">Microsporum canis</name>
    <dbReference type="NCBI Taxonomy" id="554155"/>
    <lineage>
        <taxon>Eukaryota</taxon>
        <taxon>Fungi</taxon>
        <taxon>Dikarya</taxon>
        <taxon>Ascomycota</taxon>
        <taxon>Pezizomycotina</taxon>
        <taxon>Eurotiomycetes</taxon>
        <taxon>Eurotiomycetidae</taxon>
        <taxon>Onygenales</taxon>
        <taxon>Arthrodermataceae</taxon>
        <taxon>Microsporum</taxon>
    </lineage>
</organism>
<dbReference type="PANTHER" id="PTHR40045:SF1">
    <property type="entry name" value="YQCI_YCGG FAMILY PROTEIN"/>
    <property type="match status" value="1"/>
</dbReference>
<sequence>MASNLATWSSSFTLNGSVIFLNIHTHEKTVCLAGPAIPDVSRYACDAKLTRHKAKEPVQEGFVHQLIHLLQSIGQQKGPQSSKILKRKELETTFGPTTWQRQSYDAFQAAVCSTDPVAFPCVYATKGFKAKEHRYIFLDSEDMNNKKNIDSLAAALKEYLTTPQSELGPNTSLVVLFPIVDSRLTARDYHQKYWDCLRALRKVDTKAWPANIPTDTDTPLWKFCFNGEPVFSAAMTPSHEKRRSRYAPCFCIVFQPNFVFDILFATELKKKAAISKVRGLLADYDEVPISPELKNYGDVTGRESKQYFIMDENHSSPPCPYSSLD</sequence>
<dbReference type="EMBL" id="DS995706">
    <property type="protein sequence ID" value="EEQ33963.1"/>
    <property type="molecule type" value="Genomic_DNA"/>
</dbReference>
<dbReference type="InterPro" id="IPR014988">
    <property type="entry name" value="Uncharacterised_YqcI/YcgG"/>
</dbReference>
<dbReference type="Proteomes" id="UP000002035">
    <property type="component" value="Unassembled WGS sequence"/>
</dbReference>